<feature type="domain" description="Trichothecene 3-O-acetyltransferase-like N-terminal" evidence="3">
    <location>
        <begin position="30"/>
        <end position="170"/>
    </location>
</feature>
<evidence type="ECO:0000256" key="1">
    <source>
        <dbReference type="ARBA" id="ARBA00022679"/>
    </source>
</evidence>
<evidence type="ECO:0000259" key="3">
    <source>
        <dbReference type="Pfam" id="PF22664"/>
    </source>
</evidence>
<dbReference type="Gene3D" id="3.30.559.10">
    <property type="entry name" value="Chloramphenicol acetyltransferase-like domain"/>
    <property type="match status" value="2"/>
</dbReference>
<gene>
    <name evidence="4" type="ORF">QBC37DRAFT_429303</name>
</gene>
<dbReference type="Proteomes" id="UP001301769">
    <property type="component" value="Unassembled WGS sequence"/>
</dbReference>
<accession>A0AAN7B4U9</accession>
<dbReference type="PANTHER" id="PTHR31642">
    <property type="entry name" value="TRICHOTHECENE 3-O-ACETYLTRANSFERASE"/>
    <property type="match status" value="1"/>
</dbReference>
<dbReference type="InterPro" id="IPR050317">
    <property type="entry name" value="Plant_Fungal_Acyltransferase"/>
</dbReference>
<proteinExistence type="predicted"/>
<comment type="caution">
    <text evidence="4">The sequence shown here is derived from an EMBL/GenBank/DDBJ whole genome shotgun (WGS) entry which is preliminary data.</text>
</comment>
<dbReference type="EMBL" id="MU858185">
    <property type="protein sequence ID" value="KAK4210067.1"/>
    <property type="molecule type" value="Genomic_DNA"/>
</dbReference>
<dbReference type="GO" id="GO:0016747">
    <property type="term" value="F:acyltransferase activity, transferring groups other than amino-acyl groups"/>
    <property type="evidence" value="ECO:0007669"/>
    <property type="project" value="TreeGrafter"/>
</dbReference>
<dbReference type="PANTHER" id="PTHR31642:SF310">
    <property type="entry name" value="FATTY ALCOHOL:CAFFEOYL-COA ACYLTRANSFERASE"/>
    <property type="match status" value="1"/>
</dbReference>
<dbReference type="InterPro" id="IPR023213">
    <property type="entry name" value="CAT-like_dom_sf"/>
</dbReference>
<evidence type="ECO:0000313" key="4">
    <source>
        <dbReference type="EMBL" id="KAK4210067.1"/>
    </source>
</evidence>
<evidence type="ECO:0000313" key="5">
    <source>
        <dbReference type="Proteomes" id="UP001301769"/>
    </source>
</evidence>
<name>A0AAN7B4U9_9PEZI</name>
<dbReference type="Pfam" id="PF02458">
    <property type="entry name" value="Transferase"/>
    <property type="match status" value="1"/>
</dbReference>
<sequence length="495" mass="53757">MATASPSYELSAMDNVLPRYFHGGIWALRLRDGVTQDQVISMLRSSLASASLALPFLTRRAFSIPPTPENLVTGRLEAREHVDWKPVVDYNDLSNNPEWPDYDELMEDGLPQDLLDGAVLLPSSRFGFDLETGGTPLLVAQANFIRGGLLLGVSLYHGLMDGMSMALIFRTWAQHMRLQQGEETGSAEMTTTPLGQECFDYNTLIDLWKKAGSPVAEATPDEWRMLGLLPPQEPGGGELRLPGSGSGDGDDAPAPPPAMSTGIFYVSASAIARLSAIAANEPGATANDALMALLWRCTIRARRAAAPKKPCYGPGAITEMDTTINGRAMLGDLLPWQYLGTLVFFTTTKLTVGELVGPATPLVSIIRAVRSAVASVTRERILAGYGLAATRLPDFGAETLRRPMPTFEGAEFGVTSLLSLPILDWSFGSALFANGGIPDYMRQERRLFDMVCRYCSVGPLRREGGTEVLVSLTVEEMEFLEADDEFAQFAELLCH</sequence>
<organism evidence="4 5">
    <name type="scientific">Rhypophila decipiens</name>
    <dbReference type="NCBI Taxonomy" id="261697"/>
    <lineage>
        <taxon>Eukaryota</taxon>
        <taxon>Fungi</taxon>
        <taxon>Dikarya</taxon>
        <taxon>Ascomycota</taxon>
        <taxon>Pezizomycotina</taxon>
        <taxon>Sordariomycetes</taxon>
        <taxon>Sordariomycetidae</taxon>
        <taxon>Sordariales</taxon>
        <taxon>Naviculisporaceae</taxon>
        <taxon>Rhypophila</taxon>
    </lineage>
</organism>
<dbReference type="Pfam" id="PF22664">
    <property type="entry name" value="TRI-like_N"/>
    <property type="match status" value="1"/>
</dbReference>
<dbReference type="AlphaFoldDB" id="A0AAN7B4U9"/>
<keyword evidence="5" id="KW-1185">Reference proteome</keyword>
<evidence type="ECO:0000256" key="2">
    <source>
        <dbReference type="SAM" id="MobiDB-lite"/>
    </source>
</evidence>
<dbReference type="InterPro" id="IPR054710">
    <property type="entry name" value="Tri101-like_N"/>
</dbReference>
<feature type="region of interest" description="Disordered" evidence="2">
    <location>
        <begin position="230"/>
        <end position="256"/>
    </location>
</feature>
<protein>
    <recommendedName>
        <fullName evidence="3">Trichothecene 3-O-acetyltransferase-like N-terminal domain-containing protein</fullName>
    </recommendedName>
</protein>
<keyword evidence="1" id="KW-0808">Transferase</keyword>
<reference evidence="4" key="1">
    <citation type="journal article" date="2023" name="Mol. Phylogenet. Evol.">
        <title>Genome-scale phylogeny and comparative genomics of the fungal order Sordariales.</title>
        <authorList>
            <person name="Hensen N."/>
            <person name="Bonometti L."/>
            <person name="Westerberg I."/>
            <person name="Brannstrom I.O."/>
            <person name="Guillou S."/>
            <person name="Cros-Aarteil S."/>
            <person name="Calhoun S."/>
            <person name="Haridas S."/>
            <person name="Kuo A."/>
            <person name="Mondo S."/>
            <person name="Pangilinan J."/>
            <person name="Riley R."/>
            <person name="LaButti K."/>
            <person name="Andreopoulos B."/>
            <person name="Lipzen A."/>
            <person name="Chen C."/>
            <person name="Yan M."/>
            <person name="Daum C."/>
            <person name="Ng V."/>
            <person name="Clum A."/>
            <person name="Steindorff A."/>
            <person name="Ohm R.A."/>
            <person name="Martin F."/>
            <person name="Silar P."/>
            <person name="Natvig D.O."/>
            <person name="Lalanne C."/>
            <person name="Gautier V."/>
            <person name="Ament-Velasquez S.L."/>
            <person name="Kruys A."/>
            <person name="Hutchinson M.I."/>
            <person name="Powell A.J."/>
            <person name="Barry K."/>
            <person name="Miller A.N."/>
            <person name="Grigoriev I.V."/>
            <person name="Debuchy R."/>
            <person name="Gladieux P."/>
            <person name="Hiltunen Thoren M."/>
            <person name="Johannesson H."/>
        </authorList>
    </citation>
    <scope>NUCLEOTIDE SEQUENCE</scope>
    <source>
        <strain evidence="4">PSN293</strain>
    </source>
</reference>
<reference evidence="4" key="2">
    <citation type="submission" date="2023-05" db="EMBL/GenBank/DDBJ databases">
        <authorList>
            <consortium name="Lawrence Berkeley National Laboratory"/>
            <person name="Steindorff A."/>
            <person name="Hensen N."/>
            <person name="Bonometti L."/>
            <person name="Westerberg I."/>
            <person name="Brannstrom I.O."/>
            <person name="Guillou S."/>
            <person name="Cros-Aarteil S."/>
            <person name="Calhoun S."/>
            <person name="Haridas S."/>
            <person name="Kuo A."/>
            <person name="Mondo S."/>
            <person name="Pangilinan J."/>
            <person name="Riley R."/>
            <person name="Labutti K."/>
            <person name="Andreopoulos B."/>
            <person name="Lipzen A."/>
            <person name="Chen C."/>
            <person name="Yanf M."/>
            <person name="Daum C."/>
            <person name="Ng V."/>
            <person name="Clum A."/>
            <person name="Ohm R."/>
            <person name="Martin F."/>
            <person name="Silar P."/>
            <person name="Natvig D."/>
            <person name="Lalanne C."/>
            <person name="Gautier V."/>
            <person name="Ament-Velasquez S.L."/>
            <person name="Kruys A."/>
            <person name="Hutchinson M.I."/>
            <person name="Powell A.J."/>
            <person name="Barry K."/>
            <person name="Miller A.N."/>
            <person name="Grigoriev I.V."/>
            <person name="Debuchy R."/>
            <person name="Gladieux P."/>
            <person name="Thoren M.H."/>
            <person name="Johannesson H."/>
        </authorList>
    </citation>
    <scope>NUCLEOTIDE SEQUENCE</scope>
    <source>
        <strain evidence="4">PSN293</strain>
    </source>
</reference>